<sequence>MSVPTLPASPAILAATEPTLAERLVAAAPAADPEVIALAVQAQRCAVAHGEAAPPQRLAVIDYSRPSTEPRLWVFSLADARLLYSEHVAHGKHSGANLATAFSNVEGSLQSSLGLFSTAETYVGGNGYSLRMDGLEPGINDRARERLLVIHGADYVNPRQAVQQGRLGRSYGCPAVRAGVAHELIDSLKGGQMLFAYYPDMQWLHGSRFIGCNSNAGGAGAGASVASKAGR</sequence>
<keyword evidence="2" id="KW-1185">Reference proteome</keyword>
<evidence type="ECO:0008006" key="3">
    <source>
        <dbReference type="Google" id="ProtNLM"/>
    </source>
</evidence>
<dbReference type="Pfam" id="PF13645">
    <property type="entry name" value="YkuD_2"/>
    <property type="match status" value="1"/>
</dbReference>
<dbReference type="PANTHER" id="PTHR38477:SF1">
    <property type="entry name" value="MUREIN L,D-TRANSPEPTIDASE CATALYTIC DOMAIN FAMILY PROTEIN"/>
    <property type="match status" value="1"/>
</dbReference>
<comment type="caution">
    <text evidence="1">The sequence shown here is derived from an EMBL/GenBank/DDBJ whole genome shotgun (WGS) entry which is preliminary data.</text>
</comment>
<reference evidence="1 2" key="1">
    <citation type="submission" date="2013-08" db="EMBL/GenBank/DDBJ databases">
        <title>Genome sequencing of Lysobacter.</title>
        <authorList>
            <person name="Zhang S."/>
            <person name="Wang G."/>
        </authorList>
    </citation>
    <scope>NUCLEOTIDE SEQUENCE [LARGE SCALE GENOMIC DNA]</scope>
    <source>
        <strain evidence="1 2">Ko07</strain>
    </source>
</reference>
<protein>
    <recommendedName>
        <fullName evidence="3">Peptidase</fullName>
    </recommendedName>
</protein>
<dbReference type="STRING" id="1122185.N792_12235"/>
<dbReference type="Proteomes" id="UP000030017">
    <property type="component" value="Unassembled WGS sequence"/>
</dbReference>
<dbReference type="EMBL" id="AVPS01000008">
    <property type="protein sequence ID" value="KGM51152.1"/>
    <property type="molecule type" value="Genomic_DNA"/>
</dbReference>
<gene>
    <name evidence="1" type="ORF">N792_12235</name>
</gene>
<name>A0A0A0EPN2_9GAMM</name>
<accession>A0A0A0EPN2</accession>
<dbReference type="eggNOG" id="COG1376">
    <property type="taxonomic scope" value="Bacteria"/>
</dbReference>
<dbReference type="PANTHER" id="PTHR38477">
    <property type="entry name" value="HYPOTHETICAL EXPORTED PROTEIN"/>
    <property type="match status" value="1"/>
</dbReference>
<dbReference type="AlphaFoldDB" id="A0A0A0EPN2"/>
<dbReference type="InterPro" id="IPR032676">
    <property type="entry name" value="YkuD_2"/>
</dbReference>
<evidence type="ECO:0000313" key="2">
    <source>
        <dbReference type="Proteomes" id="UP000030017"/>
    </source>
</evidence>
<proteinExistence type="predicted"/>
<organism evidence="1 2">
    <name type="scientific">Lysobacter concretionis Ko07 = DSM 16239</name>
    <dbReference type="NCBI Taxonomy" id="1122185"/>
    <lineage>
        <taxon>Bacteria</taxon>
        <taxon>Pseudomonadati</taxon>
        <taxon>Pseudomonadota</taxon>
        <taxon>Gammaproteobacteria</taxon>
        <taxon>Lysobacterales</taxon>
        <taxon>Lysobacteraceae</taxon>
        <taxon>Novilysobacter</taxon>
    </lineage>
</organism>
<evidence type="ECO:0000313" key="1">
    <source>
        <dbReference type="EMBL" id="KGM51152.1"/>
    </source>
</evidence>